<feature type="transmembrane region" description="Helical" evidence="6">
    <location>
        <begin position="221"/>
        <end position="245"/>
    </location>
</feature>
<feature type="transmembrane region" description="Helical" evidence="6">
    <location>
        <begin position="86"/>
        <end position="106"/>
    </location>
</feature>
<feature type="compositionally biased region" description="Basic and acidic residues" evidence="5">
    <location>
        <begin position="331"/>
        <end position="357"/>
    </location>
</feature>
<dbReference type="InterPro" id="IPR005829">
    <property type="entry name" value="Sugar_transporter_CS"/>
</dbReference>
<dbReference type="GO" id="GO:0005886">
    <property type="term" value="C:plasma membrane"/>
    <property type="evidence" value="ECO:0007669"/>
    <property type="project" value="TreeGrafter"/>
</dbReference>
<dbReference type="InterPro" id="IPR036259">
    <property type="entry name" value="MFS_trans_sf"/>
</dbReference>
<dbReference type="SUPFAM" id="SSF103473">
    <property type="entry name" value="MFS general substrate transporter"/>
    <property type="match status" value="1"/>
</dbReference>
<dbReference type="PANTHER" id="PTHR23508:SF10">
    <property type="entry name" value="CARBOXYLIC ACID TRANSPORTER PROTEIN HOMOLOG"/>
    <property type="match status" value="1"/>
</dbReference>
<keyword evidence="3 6" id="KW-1133">Transmembrane helix</keyword>
<evidence type="ECO:0000259" key="7">
    <source>
        <dbReference type="PROSITE" id="PS50850"/>
    </source>
</evidence>
<feature type="transmembrane region" description="Helical" evidence="6">
    <location>
        <begin position="169"/>
        <end position="190"/>
    </location>
</feature>
<dbReference type="PROSITE" id="PS00217">
    <property type="entry name" value="SUGAR_TRANSPORT_2"/>
    <property type="match status" value="1"/>
</dbReference>
<evidence type="ECO:0000256" key="5">
    <source>
        <dbReference type="SAM" id="MobiDB-lite"/>
    </source>
</evidence>
<feature type="transmembrane region" description="Helical" evidence="6">
    <location>
        <begin position="288"/>
        <end position="307"/>
    </location>
</feature>
<sequence length="357" mass="37470">MIGSVLLFSVFTLLQPLATSVAMFTILRFVAGVGLGAVQPVALTIMSEVTPPKHKAKATTVTMTGYHLGAVLASLFALASGHQWTLLFYVGGGLGLVLAVLQFFALPDSRPQHSGAEKLPLSALLSRPYRRASIGTWVGAFMGLLLVYGLLTWLPQIMKSAGYSLDSSLVMLFVMNVGAVVGLLLAGWIADTKGIRPSALVWFALSAVFLALLSIRFTHTLALNAVVFVTGVFVFSAMTLIYALVAHLYPSDIRGTAMGLTSGIGRLGSIAGPMVTGALVANGLGHPWGFWFFAVVAVLGLVALLTVPADPPAPLGHHAADRSTLDSSATPDDHGSNAAVDDRDNSLFTDDRPATGR</sequence>
<accession>A0A645D1C7</accession>
<evidence type="ECO:0000256" key="3">
    <source>
        <dbReference type="ARBA" id="ARBA00022989"/>
    </source>
</evidence>
<feature type="domain" description="Major facilitator superfamily (MFS) profile" evidence="7">
    <location>
        <begin position="1"/>
        <end position="312"/>
    </location>
</feature>
<organism evidence="8">
    <name type="scientific">bioreactor metagenome</name>
    <dbReference type="NCBI Taxonomy" id="1076179"/>
    <lineage>
        <taxon>unclassified sequences</taxon>
        <taxon>metagenomes</taxon>
        <taxon>ecological metagenomes</taxon>
    </lineage>
</organism>
<evidence type="ECO:0000256" key="4">
    <source>
        <dbReference type="ARBA" id="ARBA00023136"/>
    </source>
</evidence>
<feature type="region of interest" description="Disordered" evidence="5">
    <location>
        <begin position="316"/>
        <end position="357"/>
    </location>
</feature>
<gene>
    <name evidence="8" type="primary">genK_2</name>
    <name evidence="8" type="ORF">SDC9_130087</name>
</gene>
<dbReference type="PROSITE" id="PS50850">
    <property type="entry name" value="MFS"/>
    <property type="match status" value="1"/>
</dbReference>
<evidence type="ECO:0000256" key="2">
    <source>
        <dbReference type="ARBA" id="ARBA00022692"/>
    </source>
</evidence>
<dbReference type="InterPro" id="IPR020846">
    <property type="entry name" value="MFS_dom"/>
</dbReference>
<feature type="transmembrane region" description="Helical" evidence="6">
    <location>
        <begin position="257"/>
        <end position="282"/>
    </location>
</feature>
<reference evidence="8" key="1">
    <citation type="submission" date="2019-08" db="EMBL/GenBank/DDBJ databases">
        <authorList>
            <person name="Kucharzyk K."/>
            <person name="Murdoch R.W."/>
            <person name="Higgins S."/>
            <person name="Loffler F."/>
        </authorList>
    </citation>
    <scope>NUCLEOTIDE SEQUENCE</scope>
</reference>
<dbReference type="InterPro" id="IPR011701">
    <property type="entry name" value="MFS"/>
</dbReference>
<comment type="caution">
    <text evidence="8">The sequence shown here is derived from an EMBL/GenBank/DDBJ whole genome shotgun (WGS) entry which is preliminary data.</text>
</comment>
<dbReference type="Gene3D" id="1.20.1250.20">
    <property type="entry name" value="MFS general substrate transporter like domains"/>
    <property type="match status" value="2"/>
</dbReference>
<dbReference type="PANTHER" id="PTHR23508">
    <property type="entry name" value="CARBOXYLIC ACID TRANSPORTER PROTEIN HOMOLOG"/>
    <property type="match status" value="1"/>
</dbReference>
<proteinExistence type="predicted"/>
<feature type="transmembrane region" description="Helical" evidence="6">
    <location>
        <begin position="197"/>
        <end position="215"/>
    </location>
</feature>
<feature type="transmembrane region" description="Helical" evidence="6">
    <location>
        <begin position="134"/>
        <end position="154"/>
    </location>
</feature>
<keyword evidence="2 6" id="KW-0812">Transmembrane</keyword>
<evidence type="ECO:0000313" key="8">
    <source>
        <dbReference type="EMBL" id="MPM83024.1"/>
    </source>
</evidence>
<protein>
    <submittedName>
        <fullName evidence="8">Gentisate transporter</fullName>
    </submittedName>
</protein>
<dbReference type="EMBL" id="VSSQ01031931">
    <property type="protein sequence ID" value="MPM83024.1"/>
    <property type="molecule type" value="Genomic_DNA"/>
</dbReference>
<feature type="transmembrane region" description="Helical" evidence="6">
    <location>
        <begin position="58"/>
        <end position="80"/>
    </location>
</feature>
<comment type="subcellular location">
    <subcellularLocation>
        <location evidence="1">Membrane</location>
        <topology evidence="1">Multi-pass membrane protein</topology>
    </subcellularLocation>
</comment>
<name>A0A645D1C7_9ZZZZ</name>
<dbReference type="AlphaFoldDB" id="A0A645D1C7"/>
<evidence type="ECO:0000256" key="1">
    <source>
        <dbReference type="ARBA" id="ARBA00004141"/>
    </source>
</evidence>
<dbReference type="Pfam" id="PF07690">
    <property type="entry name" value="MFS_1"/>
    <property type="match status" value="1"/>
</dbReference>
<dbReference type="GO" id="GO:0046943">
    <property type="term" value="F:carboxylic acid transmembrane transporter activity"/>
    <property type="evidence" value="ECO:0007669"/>
    <property type="project" value="TreeGrafter"/>
</dbReference>
<evidence type="ECO:0000256" key="6">
    <source>
        <dbReference type="SAM" id="Phobius"/>
    </source>
</evidence>
<keyword evidence="4 6" id="KW-0472">Membrane</keyword>